<dbReference type="InterPro" id="IPR026888">
    <property type="entry name" value="AcetylCoA_hyd_C"/>
</dbReference>
<dbReference type="InterPro" id="IPR046433">
    <property type="entry name" value="ActCoA_hydro"/>
</dbReference>
<dbReference type="Pfam" id="PF13336">
    <property type="entry name" value="AcetylCoA_hyd_C"/>
    <property type="match status" value="1"/>
</dbReference>
<dbReference type="PANTHER" id="PTHR21432">
    <property type="entry name" value="ACETYL-COA HYDROLASE-RELATED"/>
    <property type="match status" value="1"/>
</dbReference>
<proteinExistence type="predicted"/>
<name>A0ABV2B0N1_9GAMM</name>
<evidence type="ECO:0000313" key="2">
    <source>
        <dbReference type="EMBL" id="MES1929467.1"/>
    </source>
</evidence>
<organism evidence="2 3">
    <name type="scientific">Salinisphaera dokdonensis CL-ES53</name>
    <dbReference type="NCBI Taxonomy" id="1304272"/>
    <lineage>
        <taxon>Bacteria</taxon>
        <taxon>Pseudomonadati</taxon>
        <taxon>Pseudomonadota</taxon>
        <taxon>Gammaproteobacteria</taxon>
        <taxon>Salinisphaerales</taxon>
        <taxon>Salinisphaeraceae</taxon>
        <taxon>Salinisphaera</taxon>
    </lineage>
</organism>
<dbReference type="Gene3D" id="3.30.750.70">
    <property type="entry name" value="4-hydroxybutyrate coenzyme like domains"/>
    <property type="match status" value="1"/>
</dbReference>
<dbReference type="GO" id="GO:0016787">
    <property type="term" value="F:hydrolase activity"/>
    <property type="evidence" value="ECO:0007669"/>
    <property type="project" value="UniProtKB-KW"/>
</dbReference>
<dbReference type="Gene3D" id="3.40.1080.20">
    <property type="entry name" value="Acetyl-CoA hydrolase/transferase C-terminal domain"/>
    <property type="match status" value="1"/>
</dbReference>
<dbReference type="InterPro" id="IPR038460">
    <property type="entry name" value="AcetylCoA_hyd_C_sf"/>
</dbReference>
<dbReference type="SUPFAM" id="SSF100950">
    <property type="entry name" value="NagB/RpiA/CoA transferase-like"/>
    <property type="match status" value="1"/>
</dbReference>
<dbReference type="PANTHER" id="PTHR21432:SF20">
    <property type="entry name" value="ACETYL-COA HYDROLASE"/>
    <property type="match status" value="1"/>
</dbReference>
<protein>
    <submittedName>
        <fullName evidence="2">Acetyl-CoA hydrolase</fullName>
    </submittedName>
</protein>
<dbReference type="Gene3D" id="3.40.1080.10">
    <property type="entry name" value="Glutaconate Coenzyme A-transferase"/>
    <property type="match status" value="1"/>
</dbReference>
<gene>
    <name evidence="2" type="ORF">SADO_09422</name>
</gene>
<reference evidence="2 3" key="1">
    <citation type="submission" date="2013-03" db="EMBL/GenBank/DDBJ databases">
        <title>Salinisphaera dokdonensis CL-ES53 Genome Sequencing.</title>
        <authorList>
            <person name="Li C."/>
            <person name="Lai Q."/>
            <person name="Shao Z."/>
        </authorList>
    </citation>
    <scope>NUCLEOTIDE SEQUENCE [LARGE SCALE GENOMIC DNA]</scope>
    <source>
        <strain evidence="2 3">CL-ES53</strain>
    </source>
</reference>
<keyword evidence="2" id="KW-0378">Hydrolase</keyword>
<keyword evidence="3" id="KW-1185">Reference proteome</keyword>
<comment type="caution">
    <text evidence="2">The sequence shown here is derived from an EMBL/GenBank/DDBJ whole genome shotgun (WGS) entry which is preliminary data.</text>
</comment>
<accession>A0ABV2B0N1</accession>
<sequence length="740" mass="80049">MEKPMTDRPQRFTDAEATVDWLIETVGQDIRVGAPLGLGKPATLLNALYARAKANPAIRLSILTALSLDVPHASSDLERRIMDPIVERVFEDYPGLHYLRDVQSGALPDNVTVSEFFFQPGALLGNEHAQRHYRSVNYTHVARDLINSGVNVLMQMGAPGPDDSCFSLSSNTDVTLDLVPVIEAMRERGEPIWVIGQLNARMPMMTRSALVDASLADAIFEGEAATFKPFGAPAMPVAPADYAIGLRVSGLIADGGTLQIGIGSLSDAIAYSCDLRHNHNADYQALMHGIDRGDAERALIEAIGGLEPFEQGLYGCTEMLVDAYIQMYRAGVISRPVYDDIGIQKLLDAGAIGIDVNAATLAALRDAGDLRSQLDETDVARLKHIGVFHDDVSLQGRELDAGDGGAAIAADLDDATARAEIEARCLGDRLKGATLVHGGFFLGPNSFYDALHALDDDERDLFHMTSVGEINELYGNEALRRVQRRQSRFVNTAIKATLSGAIASDGLESGQVLSGVGGQYNFVSQAHALEDGRSIICVRAVRQSSDGPESNIVAHYAHTTIPRHLRDIVVTEYGVADLRGKTDEEVAKALIEIADARFQDELRSSAVAAGKLARDYQVPIRARSNTPENVGRWLAAEKARGRFEPYPYGSDFTEIERALIGALKKLQGGSTGQTLSQFARHAARLASLPVAAGPYLERMGLERPRSLRESLYARLVTLALINDGLIDADDDKTEDSDHGA</sequence>
<evidence type="ECO:0000313" key="3">
    <source>
        <dbReference type="Proteomes" id="UP001460888"/>
    </source>
</evidence>
<dbReference type="InterPro" id="IPR037171">
    <property type="entry name" value="NagB/RpiA_transferase-like"/>
</dbReference>
<feature type="domain" description="Acetyl-CoA hydrolase/transferase C-terminal" evidence="1">
    <location>
        <begin position="443"/>
        <end position="605"/>
    </location>
</feature>
<dbReference type="Proteomes" id="UP001460888">
    <property type="component" value="Unassembled WGS sequence"/>
</dbReference>
<evidence type="ECO:0000259" key="1">
    <source>
        <dbReference type="Pfam" id="PF13336"/>
    </source>
</evidence>
<dbReference type="EMBL" id="APND01000002">
    <property type="protein sequence ID" value="MES1929467.1"/>
    <property type="molecule type" value="Genomic_DNA"/>
</dbReference>